<dbReference type="STRING" id="94869.SAMN04488529_101267"/>
<dbReference type="RefSeq" id="WP_139164803.1">
    <property type="nucleotide sequence ID" value="NZ_FNJM01000001.1"/>
</dbReference>
<dbReference type="Proteomes" id="UP000198597">
    <property type="component" value="Unassembled WGS sequence"/>
</dbReference>
<name>A0A1H0M044_9CLOT</name>
<dbReference type="EMBL" id="FNJM01000001">
    <property type="protein sequence ID" value="SDO73755.1"/>
    <property type="molecule type" value="Genomic_DNA"/>
</dbReference>
<keyword evidence="2" id="KW-1185">Reference proteome</keyword>
<reference evidence="1 2" key="1">
    <citation type="submission" date="2016-10" db="EMBL/GenBank/DDBJ databases">
        <authorList>
            <person name="de Groot N.N."/>
        </authorList>
    </citation>
    <scope>NUCLEOTIDE SEQUENCE [LARGE SCALE GENOMIC DNA]</scope>
    <source>
        <strain evidence="1 2">DSM 12272</strain>
    </source>
</reference>
<accession>A0A1H0M044</accession>
<evidence type="ECO:0000313" key="2">
    <source>
        <dbReference type="Proteomes" id="UP000198597"/>
    </source>
</evidence>
<organism evidence="1 2">
    <name type="scientific">Clostridium gasigenes</name>
    <dbReference type="NCBI Taxonomy" id="94869"/>
    <lineage>
        <taxon>Bacteria</taxon>
        <taxon>Bacillati</taxon>
        <taxon>Bacillota</taxon>
        <taxon>Clostridia</taxon>
        <taxon>Eubacteriales</taxon>
        <taxon>Clostridiaceae</taxon>
        <taxon>Clostridium</taxon>
    </lineage>
</organism>
<proteinExistence type="predicted"/>
<dbReference type="OrthoDB" id="9801156at2"/>
<dbReference type="SUPFAM" id="SSF56796">
    <property type="entry name" value="Dehydroquinate synthase-like"/>
    <property type="match status" value="1"/>
</dbReference>
<dbReference type="AlphaFoldDB" id="A0A1H0M044"/>
<evidence type="ECO:0000313" key="1">
    <source>
        <dbReference type="EMBL" id="SDO73755.1"/>
    </source>
</evidence>
<protein>
    <submittedName>
        <fullName evidence="1">Uncharacterized protein</fullName>
    </submittedName>
</protein>
<gene>
    <name evidence="1" type="ORF">SAMN04488529_101267</name>
</gene>
<sequence length="54" mass="6180">MMNFNFQNYTKLIFGKDKELTVGKEAKKFSSKILIHYGGGNIKASGLYEKKLHL</sequence>